<dbReference type="AlphaFoldDB" id="A0A011A156"/>
<organism evidence="1 2">
    <name type="scientific">Saccharibacillus sacchari DSM 19268</name>
    <dbReference type="NCBI Taxonomy" id="915437"/>
    <lineage>
        <taxon>Bacteria</taxon>
        <taxon>Bacillati</taxon>
        <taxon>Bacillota</taxon>
        <taxon>Bacilli</taxon>
        <taxon>Bacillales</taxon>
        <taxon>Paenibacillaceae</taxon>
        <taxon>Saccharibacillus</taxon>
    </lineage>
</organism>
<dbReference type="EMBL" id="JFBU01000001">
    <property type="protein sequence ID" value="EXG83237.1"/>
    <property type="molecule type" value="Genomic_DNA"/>
</dbReference>
<evidence type="ECO:0000313" key="1">
    <source>
        <dbReference type="EMBL" id="EXG83237.1"/>
    </source>
</evidence>
<reference evidence="1 2" key="1">
    <citation type="submission" date="2013-07" db="EMBL/GenBank/DDBJ databases">
        <authorList>
            <consortium name="DOE Joint Genome Institute"/>
            <person name="Anderson I."/>
            <person name="Huntemann M."/>
            <person name="Han J."/>
            <person name="Chen A."/>
            <person name="Kyrpides N."/>
            <person name="Mavromatis K."/>
            <person name="Markowitz V."/>
            <person name="Palaniappan K."/>
            <person name="Ivanova N."/>
            <person name="Schaumberg A."/>
            <person name="Pati A."/>
            <person name="Liolios K."/>
            <person name="Nordberg H.P."/>
            <person name="Cantor M.N."/>
            <person name="Hua S.X."/>
            <person name="Woyke T."/>
        </authorList>
    </citation>
    <scope>NUCLEOTIDE SEQUENCE [LARGE SCALE GENOMIC DNA]</scope>
    <source>
        <strain evidence="1 2">DSM 19268</strain>
    </source>
</reference>
<dbReference type="HOGENOM" id="CLU_153135_0_0_9"/>
<dbReference type="RefSeq" id="WP_037282570.1">
    <property type="nucleotide sequence ID" value="NZ_KK073875.1"/>
</dbReference>
<accession>A0A011A156</accession>
<dbReference type="Proteomes" id="UP000053380">
    <property type="component" value="Unassembled WGS sequence"/>
</dbReference>
<comment type="caution">
    <text evidence="1">The sequence shown here is derived from an EMBL/GenBank/DDBJ whole genome shotgun (WGS) entry which is preliminary data.</text>
</comment>
<dbReference type="PATRIC" id="fig|915437.3.peg.209"/>
<proteinExistence type="predicted"/>
<name>A0A011A156_9BACL</name>
<protein>
    <recommendedName>
        <fullName evidence="3">YneQ</fullName>
    </recommendedName>
</protein>
<evidence type="ECO:0000313" key="2">
    <source>
        <dbReference type="Proteomes" id="UP000053380"/>
    </source>
</evidence>
<evidence type="ECO:0008006" key="3">
    <source>
        <dbReference type="Google" id="ProtNLM"/>
    </source>
</evidence>
<gene>
    <name evidence="1" type="ORF">SacsacDRAFT_0202</name>
</gene>
<keyword evidence="2" id="KW-1185">Reference proteome</keyword>
<dbReference type="OrthoDB" id="2361368at2"/>
<sequence length="105" mass="12355">MAFGINRQELSRWKASVERGEIAYLTHFWLDPRFPGITSVTKVGCSDLDRLACWCLDNGLSPNHIHRRDRYPHFDLIGSKQAEILRREGLLDQLHRFVERKNHNQ</sequence>